<keyword evidence="6" id="KW-0969">Cilium</keyword>
<organism evidence="6">
    <name type="scientific">Desulfatirhabdium butyrativorans</name>
    <dbReference type="NCBI Taxonomy" id="340467"/>
    <lineage>
        <taxon>Bacteria</taxon>
        <taxon>Pseudomonadati</taxon>
        <taxon>Thermodesulfobacteriota</taxon>
        <taxon>Desulfobacteria</taxon>
        <taxon>Desulfobacterales</taxon>
        <taxon>Desulfatirhabdiaceae</taxon>
        <taxon>Desulfatirhabdium</taxon>
    </lineage>
</organism>
<evidence type="ECO:0000256" key="3">
    <source>
        <dbReference type="ARBA" id="ARBA00022490"/>
    </source>
</evidence>
<evidence type="ECO:0000256" key="4">
    <source>
        <dbReference type="ARBA" id="ARBA00022795"/>
    </source>
</evidence>
<dbReference type="CDD" id="cd16098">
    <property type="entry name" value="FliS"/>
    <property type="match status" value="1"/>
</dbReference>
<dbReference type="Gene3D" id="1.20.120.340">
    <property type="entry name" value="Flagellar protein FliS"/>
    <property type="match status" value="1"/>
</dbReference>
<evidence type="ECO:0000256" key="5">
    <source>
        <dbReference type="ARBA" id="ARBA00023186"/>
    </source>
</evidence>
<sequence>MAYAGLGAYSKVATAVESKERILLKLLEGAIRFLGFARNGIELENPRIKGESISRVIDILTELDCALDREVGGELAQNLSALYRYMMYRLTLANLRNDAGILDEVETVIRQIKEGFEGAINQRPAVQPQAMGAAQRTYAQMTKGLSVAA</sequence>
<evidence type="ECO:0000256" key="2">
    <source>
        <dbReference type="ARBA" id="ARBA00008787"/>
    </source>
</evidence>
<dbReference type="GO" id="GO:0005829">
    <property type="term" value="C:cytosol"/>
    <property type="evidence" value="ECO:0007669"/>
    <property type="project" value="UniProtKB-SubCell"/>
</dbReference>
<proteinExistence type="inferred from homology"/>
<gene>
    <name evidence="6" type="primary">fliS</name>
    <name evidence="6" type="ORF">ENS29_06275</name>
</gene>
<dbReference type="GO" id="GO:0071973">
    <property type="term" value="P:bacterial-type flagellum-dependent cell motility"/>
    <property type="evidence" value="ECO:0007669"/>
    <property type="project" value="TreeGrafter"/>
</dbReference>
<evidence type="ECO:0000256" key="1">
    <source>
        <dbReference type="ARBA" id="ARBA00004514"/>
    </source>
</evidence>
<reference evidence="6" key="1">
    <citation type="journal article" date="2020" name="mSystems">
        <title>Genome- and Community-Level Interaction Insights into Carbon Utilization and Element Cycling Functions of Hydrothermarchaeota in Hydrothermal Sediment.</title>
        <authorList>
            <person name="Zhou Z."/>
            <person name="Liu Y."/>
            <person name="Xu W."/>
            <person name="Pan J."/>
            <person name="Luo Z.H."/>
            <person name="Li M."/>
        </authorList>
    </citation>
    <scope>NUCLEOTIDE SEQUENCE [LARGE SCALE GENOMIC DNA]</scope>
    <source>
        <strain evidence="6">SpSt-477</strain>
    </source>
</reference>
<evidence type="ECO:0000313" key="6">
    <source>
        <dbReference type="EMBL" id="HGU32446.1"/>
    </source>
</evidence>
<dbReference type="Pfam" id="PF02561">
    <property type="entry name" value="FliS"/>
    <property type="match status" value="1"/>
</dbReference>
<comment type="similarity">
    <text evidence="2">Belongs to the FliS family.</text>
</comment>
<keyword evidence="6" id="KW-0966">Cell projection</keyword>
<keyword evidence="3" id="KW-0963">Cytoplasm</keyword>
<dbReference type="PANTHER" id="PTHR34773:SF1">
    <property type="entry name" value="FLAGELLAR SECRETION CHAPERONE FLIS"/>
    <property type="match status" value="1"/>
</dbReference>
<accession>A0A7C4MQ94</accession>
<dbReference type="PANTHER" id="PTHR34773">
    <property type="entry name" value="FLAGELLAR SECRETION CHAPERONE FLIS"/>
    <property type="match status" value="1"/>
</dbReference>
<keyword evidence="6" id="KW-0282">Flagellum</keyword>
<name>A0A7C4MQ94_9BACT</name>
<keyword evidence="4" id="KW-1005">Bacterial flagellum biogenesis</keyword>
<dbReference type="AlphaFoldDB" id="A0A7C4MQ94"/>
<comment type="caution">
    <text evidence="6">The sequence shown here is derived from an EMBL/GenBank/DDBJ whole genome shotgun (WGS) entry which is preliminary data.</text>
</comment>
<comment type="subcellular location">
    <subcellularLocation>
        <location evidence="1">Cytoplasm</location>
        <location evidence="1">Cytosol</location>
    </subcellularLocation>
</comment>
<dbReference type="InterPro" id="IPR036584">
    <property type="entry name" value="FliS_sf"/>
</dbReference>
<protein>
    <submittedName>
        <fullName evidence="6">Flagellar export chaperone FliS</fullName>
    </submittedName>
</protein>
<dbReference type="SUPFAM" id="SSF101116">
    <property type="entry name" value="Flagellar export chaperone FliS"/>
    <property type="match status" value="1"/>
</dbReference>
<dbReference type="NCBIfam" id="TIGR00208">
    <property type="entry name" value="fliS"/>
    <property type="match status" value="1"/>
</dbReference>
<dbReference type="GO" id="GO:0044780">
    <property type="term" value="P:bacterial-type flagellum assembly"/>
    <property type="evidence" value="ECO:0007669"/>
    <property type="project" value="InterPro"/>
</dbReference>
<keyword evidence="5" id="KW-0143">Chaperone</keyword>
<dbReference type="EMBL" id="DSUH01000142">
    <property type="protein sequence ID" value="HGU32446.1"/>
    <property type="molecule type" value="Genomic_DNA"/>
</dbReference>
<dbReference type="InterPro" id="IPR003713">
    <property type="entry name" value="FliS"/>
</dbReference>